<accession>A0ABN7SVZ8</accession>
<dbReference type="Proteomes" id="UP001158576">
    <property type="component" value="Chromosome 2"/>
</dbReference>
<keyword evidence="1" id="KW-0812">Transmembrane</keyword>
<evidence type="ECO:0000256" key="1">
    <source>
        <dbReference type="SAM" id="Phobius"/>
    </source>
</evidence>
<feature type="transmembrane region" description="Helical" evidence="1">
    <location>
        <begin position="28"/>
        <end position="50"/>
    </location>
</feature>
<keyword evidence="3" id="KW-1185">Reference proteome</keyword>
<organism evidence="2 3">
    <name type="scientific">Oikopleura dioica</name>
    <name type="common">Tunicate</name>
    <dbReference type="NCBI Taxonomy" id="34765"/>
    <lineage>
        <taxon>Eukaryota</taxon>
        <taxon>Metazoa</taxon>
        <taxon>Chordata</taxon>
        <taxon>Tunicata</taxon>
        <taxon>Appendicularia</taxon>
        <taxon>Copelata</taxon>
        <taxon>Oikopleuridae</taxon>
        <taxon>Oikopleura</taxon>
    </lineage>
</organism>
<evidence type="ECO:0000313" key="3">
    <source>
        <dbReference type="Proteomes" id="UP001158576"/>
    </source>
</evidence>
<protein>
    <submittedName>
        <fullName evidence="2">Oidioi.mRNA.OKI2018_I69.chr2.g4014.t1.cds</fullName>
    </submittedName>
</protein>
<evidence type="ECO:0000313" key="2">
    <source>
        <dbReference type="EMBL" id="CAG5109482.1"/>
    </source>
</evidence>
<reference evidence="2 3" key="1">
    <citation type="submission" date="2021-04" db="EMBL/GenBank/DDBJ databases">
        <authorList>
            <person name="Bliznina A."/>
        </authorList>
    </citation>
    <scope>NUCLEOTIDE SEQUENCE [LARGE SCALE GENOMIC DNA]</scope>
</reference>
<keyword evidence="1" id="KW-1133">Transmembrane helix</keyword>
<proteinExistence type="predicted"/>
<keyword evidence="1" id="KW-0472">Membrane</keyword>
<gene>
    <name evidence="2" type="ORF">OKIOD_LOCUS12779</name>
</gene>
<name>A0ABN7SVZ8_OIKDI</name>
<sequence length="386" mass="43525">MIREPSEISSIDTYTEVKDSKCRRALKIGLITFLVLGILAAIIVPCVLYLPTRGKPSTTTEFPNNPEFNYSRCFEEKLNENYHCLASCPHEKYCYERCYDYFYEGATVCSAMTGTSTVTSTTTSTTTTKWTSIPVPTPPGSNNWENTHILGFYDRNHMFQYATVIAGDGSSSTRAKISYGDEDYFYSWGKGAMVKGQFYFFQEGSILRLDGCDVSKTSSNLLNYFDSYDGDALTIHDGSDGHQIETFSIIDGWIQLPEHPWYIFDNSLVGLDSGAIITIGGSYYTGPPDWTISLMDDIWMLQDGDWSKIGQLAIRRSSIISIGESIYIYADDYYYNENNYGSVIRLDMDGDEILNSTTIAGYPGGQAILTRATPKYCHDIDYYNYY</sequence>
<dbReference type="EMBL" id="OU015567">
    <property type="protein sequence ID" value="CAG5109482.1"/>
    <property type="molecule type" value="Genomic_DNA"/>
</dbReference>